<dbReference type="RefSeq" id="WP_007196261.1">
    <property type="nucleotide sequence ID" value="NZ_CM002917.1"/>
</dbReference>
<dbReference type="Pfam" id="PF13660">
    <property type="entry name" value="DUF4147"/>
    <property type="match status" value="1"/>
</dbReference>
<evidence type="ECO:0000313" key="4">
    <source>
        <dbReference type="Proteomes" id="UP000004291"/>
    </source>
</evidence>
<dbReference type="eggNOG" id="COG2379">
    <property type="taxonomic scope" value="Bacteria"/>
</dbReference>
<accession>A9D0H9</accession>
<dbReference type="AlphaFoldDB" id="A9D0H9"/>
<feature type="domain" description="MOFRL" evidence="1">
    <location>
        <begin position="310"/>
        <end position="415"/>
    </location>
</feature>
<dbReference type="Proteomes" id="UP000004291">
    <property type="component" value="Chromosome"/>
</dbReference>
<dbReference type="InterPro" id="IPR038614">
    <property type="entry name" value="GK_N_sf"/>
</dbReference>
<dbReference type="HOGENOM" id="CLU_032279_1_1_5"/>
<keyword evidence="4" id="KW-1185">Reference proteome</keyword>
<dbReference type="InterPro" id="IPR037035">
    <property type="entry name" value="GK-like_C_sf"/>
</dbReference>
<proteinExistence type="predicted"/>
<dbReference type="OrthoDB" id="9766552at2"/>
<reference evidence="3 4" key="2">
    <citation type="submission" date="2012-06" db="EMBL/GenBank/DDBJ databases">
        <authorList>
            <person name="Fiebig A."/>
        </authorList>
    </citation>
    <scope>NUCLEOTIDE SEQUENCE [LARGE SCALE GENOMIC DNA]</scope>
    <source>
        <strain evidence="3 4">DFL-43</strain>
    </source>
</reference>
<keyword evidence="3" id="KW-0808">Transferase</keyword>
<protein>
    <submittedName>
        <fullName evidence="3">Putative glycerate kinase</fullName>
        <ecNumber evidence="3">1.1.1.81</ecNumber>
    </submittedName>
</protein>
<organism evidence="3 4">
    <name type="scientific">Hoeflea phototrophica (strain DSM 17068 / NCIMB 14078 / DFL-43)</name>
    <dbReference type="NCBI Taxonomy" id="411684"/>
    <lineage>
        <taxon>Bacteria</taxon>
        <taxon>Pseudomonadati</taxon>
        <taxon>Pseudomonadota</taxon>
        <taxon>Alphaproteobacteria</taxon>
        <taxon>Hyphomicrobiales</taxon>
        <taxon>Rhizobiaceae</taxon>
        <taxon>Hoeflea</taxon>
    </lineage>
</organism>
<dbReference type="InterPro" id="IPR039760">
    <property type="entry name" value="MOFRL_protein"/>
</dbReference>
<sequence>MTYSDRRAQLLELFQLGIAAADPAQCVPPQLPAKPKGRTLVIAAGKAAASMARAVEDNWDGPISGIAVTRYGHGVDCKRIEVIEAAHPVPDDRGEVAAQRLIEEVRALGQDDLALCLISGGGSALLGLPAPGLTLDQKKAINRALLASGAPIGEMNTVRKHLSAIKGGRLAQAAYPARVHAIGISDVPGDDPSVIASGPTVPDVTTQAQALEILQRYKIDIPDAVRAHLSDPANETPKPDDPVFSTSSFHMAAKPADMVEAVARAGSERGYRVISLGADIEGEAREIGLAQARLALEAAAGRSPDDPPTLIVSGGETTVTVANSDGRGGRNCEFLLALTIGLGAHPDICALACDTDGIDGSENNAGAIIDPDTLGRIRAAGLDPEAELGRNNSWTAFHAVDDLVITGPTRTNVNDLRLILIG</sequence>
<name>A9D0H9_HOEPD</name>
<dbReference type="InterPro" id="IPR025286">
    <property type="entry name" value="MOFRL_assoc_dom"/>
</dbReference>
<gene>
    <name evidence="3" type="ORF">HPDFL43_02345</name>
</gene>
<feature type="domain" description="MOFRL-associated" evidence="2">
    <location>
        <begin position="10"/>
        <end position="229"/>
    </location>
</feature>
<comment type="caution">
    <text evidence="3">The sequence shown here is derived from an EMBL/GenBank/DDBJ whole genome shotgun (WGS) entry which is preliminary data.</text>
</comment>
<dbReference type="Pfam" id="PF05161">
    <property type="entry name" value="MOFRL"/>
    <property type="match status" value="1"/>
</dbReference>
<reference evidence="3 4" key="1">
    <citation type="submission" date="2007-10" db="EMBL/GenBank/DDBJ databases">
        <authorList>
            <person name="Wagner-Dobler I."/>
            <person name="Ferriera S."/>
            <person name="Johnson J."/>
            <person name="Kravitz S."/>
            <person name="Beeson K."/>
            <person name="Sutton G."/>
            <person name="Rogers Y.-H."/>
            <person name="Friedman R."/>
            <person name="Frazier M."/>
            <person name="Venter J.C."/>
        </authorList>
    </citation>
    <scope>NUCLEOTIDE SEQUENCE [LARGE SCALE GENOMIC DNA]</scope>
    <source>
        <strain evidence="3 4">DFL-43</strain>
    </source>
</reference>
<dbReference type="Gene3D" id="3.40.1480.10">
    <property type="entry name" value="MOFRL domain"/>
    <property type="match status" value="1"/>
</dbReference>
<dbReference type="InterPro" id="IPR007835">
    <property type="entry name" value="MOFRL"/>
</dbReference>
<dbReference type="STRING" id="411684.HPDFL43_02345"/>
<dbReference type="GO" id="GO:0005737">
    <property type="term" value="C:cytoplasm"/>
    <property type="evidence" value="ECO:0007669"/>
    <property type="project" value="TreeGrafter"/>
</dbReference>
<dbReference type="SUPFAM" id="SSF82544">
    <property type="entry name" value="GckA/TtuD-like"/>
    <property type="match status" value="1"/>
</dbReference>
<dbReference type="PANTHER" id="PTHR12227">
    <property type="entry name" value="GLYCERATE KINASE"/>
    <property type="match status" value="1"/>
</dbReference>
<dbReference type="GO" id="GO:0008887">
    <property type="term" value="F:glycerate kinase activity"/>
    <property type="evidence" value="ECO:0007669"/>
    <property type="project" value="InterPro"/>
</dbReference>
<dbReference type="EMBL" id="ABIA03000002">
    <property type="protein sequence ID" value="EDQ35000.1"/>
    <property type="molecule type" value="Genomic_DNA"/>
</dbReference>
<keyword evidence="3" id="KW-0560">Oxidoreductase</keyword>
<dbReference type="GO" id="GO:0016618">
    <property type="term" value="F:hydroxypyruvate reductase [NAD(P)H] activity"/>
    <property type="evidence" value="ECO:0007669"/>
    <property type="project" value="UniProtKB-EC"/>
</dbReference>
<evidence type="ECO:0000313" key="3">
    <source>
        <dbReference type="EMBL" id="EDQ35000.1"/>
    </source>
</evidence>
<dbReference type="Gene3D" id="3.40.50.10180">
    <property type="entry name" value="Glycerate kinase, MOFRL-like N-terminal domain"/>
    <property type="match status" value="1"/>
</dbReference>
<keyword evidence="3" id="KW-0418">Kinase</keyword>
<dbReference type="EC" id="1.1.1.81" evidence="3"/>
<evidence type="ECO:0000259" key="1">
    <source>
        <dbReference type="Pfam" id="PF05161"/>
    </source>
</evidence>
<evidence type="ECO:0000259" key="2">
    <source>
        <dbReference type="Pfam" id="PF13660"/>
    </source>
</evidence>
<dbReference type="PANTHER" id="PTHR12227:SF0">
    <property type="entry name" value="GLYCERATE KINASE"/>
    <property type="match status" value="1"/>
</dbReference>